<dbReference type="VEuPathDB" id="FungiDB:FMAN_13318"/>
<feature type="region of interest" description="Disordered" evidence="2">
    <location>
        <begin position="1"/>
        <end position="102"/>
    </location>
</feature>
<dbReference type="AlphaFoldDB" id="A0A1L7TJY3"/>
<proteinExistence type="predicted"/>
<evidence type="ECO:0000256" key="2">
    <source>
        <dbReference type="SAM" id="MobiDB-lite"/>
    </source>
</evidence>
<feature type="coiled-coil region" evidence="1">
    <location>
        <begin position="146"/>
        <end position="180"/>
    </location>
</feature>
<evidence type="ECO:0000313" key="3">
    <source>
        <dbReference type="EMBL" id="CVK95106.1"/>
    </source>
</evidence>
<accession>A0A1L7TJY3</accession>
<evidence type="ECO:0000256" key="1">
    <source>
        <dbReference type="SAM" id="Coils"/>
    </source>
</evidence>
<dbReference type="EMBL" id="FCQH01000007">
    <property type="protein sequence ID" value="CVK95106.1"/>
    <property type="molecule type" value="Genomic_DNA"/>
</dbReference>
<keyword evidence="4" id="KW-1185">Reference proteome</keyword>
<dbReference type="Proteomes" id="UP000184255">
    <property type="component" value="Unassembled WGS sequence"/>
</dbReference>
<dbReference type="GeneID" id="65092567"/>
<reference evidence="4" key="1">
    <citation type="journal article" date="2016" name="Genome Biol. Evol.">
        <title>Comparative 'omics' of the Fusarium fujikuroi species complex highlights differences in genetic potential and metabolite synthesis.</title>
        <authorList>
            <person name="Niehaus E.-M."/>
            <person name="Muensterkoetter M."/>
            <person name="Proctor R.H."/>
            <person name="Brown D.W."/>
            <person name="Sharon A."/>
            <person name="Idan Y."/>
            <person name="Oren-Young L."/>
            <person name="Sieber C.M."/>
            <person name="Novak O."/>
            <person name="Pencik A."/>
            <person name="Tarkowska D."/>
            <person name="Hromadova K."/>
            <person name="Freeman S."/>
            <person name="Maymon M."/>
            <person name="Elazar M."/>
            <person name="Youssef S.A."/>
            <person name="El-Shabrawy E.S.M."/>
            <person name="Shalaby A.B.A."/>
            <person name="Houterman P."/>
            <person name="Brock N.L."/>
            <person name="Burkhardt I."/>
            <person name="Tsavkelova E.A."/>
            <person name="Dickschat J.S."/>
            <person name="Galuszka P."/>
            <person name="Gueldener U."/>
            <person name="Tudzynski B."/>
        </authorList>
    </citation>
    <scope>NUCLEOTIDE SEQUENCE [LARGE SCALE GENOMIC DNA]</scope>
    <source>
        <strain evidence="4">MRC7560</strain>
    </source>
</reference>
<feature type="compositionally biased region" description="Polar residues" evidence="2">
    <location>
        <begin position="1"/>
        <end position="30"/>
    </location>
</feature>
<sequence length="195" mass="22045">MSSHRNGKGSNKPRSNDQKPSGTRSINPGSTDPGFNGPKSDRPRPNGPRTMELGTPGPRNVDLESMEPRLSGQRTMGPRSNDPRSTSDHPQTGASGAGGQKQIVIMRLSEELAKIRWRIEAIYPLKAEQQEAVECQSDKIAWMEREKRSSKDKRKAKEELEVMEATLKETVKKLEKARLEEEEVFMKRWRLQHGK</sequence>
<organism evidence="3 4">
    <name type="scientific">Fusarium mangiferae</name>
    <name type="common">Mango malformation disease fungus</name>
    <dbReference type="NCBI Taxonomy" id="192010"/>
    <lineage>
        <taxon>Eukaryota</taxon>
        <taxon>Fungi</taxon>
        <taxon>Dikarya</taxon>
        <taxon>Ascomycota</taxon>
        <taxon>Pezizomycotina</taxon>
        <taxon>Sordariomycetes</taxon>
        <taxon>Hypocreomycetidae</taxon>
        <taxon>Hypocreales</taxon>
        <taxon>Nectriaceae</taxon>
        <taxon>Fusarium</taxon>
        <taxon>Fusarium fujikuroi species complex</taxon>
    </lineage>
</organism>
<dbReference type="RefSeq" id="XP_041683201.1">
    <property type="nucleotide sequence ID" value="XM_041832771.1"/>
</dbReference>
<keyword evidence="1" id="KW-0175">Coiled coil</keyword>
<protein>
    <submittedName>
        <fullName evidence="3">Uncharacterized protein</fullName>
    </submittedName>
</protein>
<name>A0A1L7TJY3_FUSMA</name>
<evidence type="ECO:0000313" key="4">
    <source>
        <dbReference type="Proteomes" id="UP000184255"/>
    </source>
</evidence>
<comment type="caution">
    <text evidence="3">The sequence shown here is derived from an EMBL/GenBank/DDBJ whole genome shotgun (WGS) entry which is preliminary data.</text>
</comment>
<gene>
    <name evidence="3" type="ORF">FMAN_13318</name>
</gene>